<reference evidence="3" key="1">
    <citation type="journal article" date="2020" name="Stud. Mycol.">
        <title>101 Dothideomycetes genomes: a test case for predicting lifestyles and emergence of pathogens.</title>
        <authorList>
            <person name="Haridas S."/>
            <person name="Albert R."/>
            <person name="Binder M."/>
            <person name="Bloem J."/>
            <person name="Labutti K."/>
            <person name="Salamov A."/>
            <person name="Andreopoulos B."/>
            <person name="Baker S."/>
            <person name="Barry K."/>
            <person name="Bills G."/>
            <person name="Bluhm B."/>
            <person name="Cannon C."/>
            <person name="Castanera R."/>
            <person name="Culley D."/>
            <person name="Daum C."/>
            <person name="Ezra D."/>
            <person name="Gonzalez J."/>
            <person name="Henrissat B."/>
            <person name="Kuo A."/>
            <person name="Liang C."/>
            <person name="Lipzen A."/>
            <person name="Lutzoni F."/>
            <person name="Magnuson J."/>
            <person name="Mondo S."/>
            <person name="Nolan M."/>
            <person name="Ohm R."/>
            <person name="Pangilinan J."/>
            <person name="Park H.-J."/>
            <person name="Ramirez L."/>
            <person name="Alfaro M."/>
            <person name="Sun H."/>
            <person name="Tritt A."/>
            <person name="Yoshinaga Y."/>
            <person name="Zwiers L.-H."/>
            <person name="Turgeon B."/>
            <person name="Goodwin S."/>
            <person name="Spatafora J."/>
            <person name="Crous P."/>
            <person name="Grigoriev I."/>
        </authorList>
    </citation>
    <scope>NUCLEOTIDE SEQUENCE</scope>
    <source>
        <strain evidence="3">CBS 122368</strain>
    </source>
</reference>
<feature type="region of interest" description="Disordered" evidence="1">
    <location>
        <begin position="703"/>
        <end position="728"/>
    </location>
</feature>
<dbReference type="PANTHER" id="PTHR33112">
    <property type="entry name" value="DOMAIN PROTEIN, PUTATIVE-RELATED"/>
    <property type="match status" value="1"/>
</dbReference>
<gene>
    <name evidence="3" type="ORF">BU26DRAFT_110992</name>
</gene>
<evidence type="ECO:0000313" key="4">
    <source>
        <dbReference type="Proteomes" id="UP000800094"/>
    </source>
</evidence>
<dbReference type="RefSeq" id="XP_033678936.1">
    <property type="nucleotide sequence ID" value="XM_033819404.1"/>
</dbReference>
<dbReference type="AlphaFoldDB" id="A0A6A6I1T2"/>
<dbReference type="Pfam" id="PF06985">
    <property type="entry name" value="HET"/>
    <property type="match status" value="1"/>
</dbReference>
<keyword evidence="4" id="KW-1185">Reference proteome</keyword>
<feature type="domain" description="Heterokaryon incompatibility" evidence="2">
    <location>
        <begin position="248"/>
        <end position="393"/>
    </location>
</feature>
<organism evidence="3 4">
    <name type="scientific">Trematosphaeria pertusa</name>
    <dbReference type="NCBI Taxonomy" id="390896"/>
    <lineage>
        <taxon>Eukaryota</taxon>
        <taxon>Fungi</taxon>
        <taxon>Dikarya</taxon>
        <taxon>Ascomycota</taxon>
        <taxon>Pezizomycotina</taxon>
        <taxon>Dothideomycetes</taxon>
        <taxon>Pleosporomycetidae</taxon>
        <taxon>Pleosporales</taxon>
        <taxon>Massarineae</taxon>
        <taxon>Trematosphaeriaceae</taxon>
        <taxon>Trematosphaeria</taxon>
    </lineage>
</organism>
<evidence type="ECO:0000256" key="1">
    <source>
        <dbReference type="SAM" id="MobiDB-lite"/>
    </source>
</evidence>
<dbReference type="OrthoDB" id="5135333at2759"/>
<name>A0A6A6I1T2_9PLEO</name>
<accession>A0A6A6I1T2</accession>
<protein>
    <submittedName>
        <fullName evidence="3">HET-domain-containing protein</fullName>
    </submittedName>
</protein>
<dbReference type="GeneID" id="54572734"/>
<proteinExistence type="predicted"/>
<evidence type="ECO:0000313" key="3">
    <source>
        <dbReference type="EMBL" id="KAF2243932.1"/>
    </source>
</evidence>
<sequence length="790" mass="89016">MPVVIRSHQIRDVFTASYHFPEDEPDTNDYPWLQEVSGNDGSLCHTCARLHFSWLFKNSVFDYNVSDGSLTSRLVDGICLGPFVNVFNRRSCSFCQLLAHSLTYWAEYDMIFDSEGGENRNIYLVNMVSTKRGTKLSRGPEDEESAMRLGVSLKQLNAEGINMGFGNSTAATANIQRLDAGRTWPYGGLPSAKDPSELIQRIKQWITPCLNDLQSLQHSAKNPEACASIRLIDTENACIIGPLRRENYVALSYTWGRIDPLVLKHDNEHILRQAGALENCGDRLPTTIRDAITLCKMLGLTRIWVDSLCIVQDTKDKHDQIQQMDRIYQEATLTIVAAAGRDGNAGLPGVSSMRETGQRIINIGNMQLANALPNLGASVASSFWLSRGWTFQEGLLSVRKLIFTADQTYYHCPHGECSEDTDSGLHQSLVPTSSSALRLSFRNGTNWTTYRDVMSAYCARELSYESDALNAFAGIAAYLSKSIFASSPFIAGIPLCSLEVGLLWQPRGRLRRRRDPQNGTYLFPSWSWAAWDGNMEYWDHLDADNLFERTISHLTLLNAQGEQILTCMPPPTWHDWPPWTREVSEDTDEIYYLHENLPPDRWFAHPIDASVTRWDRPTAALFHLPVEADVAELKLTGEHADLWYRSESECDQGTYEMCWLQVFDQNNHKAGTVIMDGTTFEATDFTNPLISFIKISQTTLAPGRDDPAWDDESKTYKGRPGELAINPRPPLEPEEAEFDQDVYDLNVCWCLYNVLVVRWEGEVAQRIAVGQVHIHAFDGAGPTRMKLTLG</sequence>
<dbReference type="Proteomes" id="UP000800094">
    <property type="component" value="Unassembled WGS sequence"/>
</dbReference>
<dbReference type="InterPro" id="IPR010730">
    <property type="entry name" value="HET"/>
</dbReference>
<dbReference type="PANTHER" id="PTHR33112:SF12">
    <property type="entry name" value="HETEROKARYON INCOMPATIBILITY DOMAIN-CONTAINING PROTEIN"/>
    <property type="match status" value="1"/>
</dbReference>
<evidence type="ECO:0000259" key="2">
    <source>
        <dbReference type="Pfam" id="PF06985"/>
    </source>
</evidence>
<feature type="compositionally biased region" description="Basic and acidic residues" evidence="1">
    <location>
        <begin position="703"/>
        <end position="715"/>
    </location>
</feature>
<dbReference type="EMBL" id="ML987204">
    <property type="protein sequence ID" value="KAF2243932.1"/>
    <property type="molecule type" value="Genomic_DNA"/>
</dbReference>